<evidence type="ECO:0000256" key="2">
    <source>
        <dbReference type="SAM" id="Phobius"/>
    </source>
</evidence>
<dbReference type="EMBL" id="AP026073">
    <property type="protein sequence ID" value="BDM70327.1"/>
    <property type="molecule type" value="Genomic_DNA"/>
</dbReference>
<keyword evidence="2" id="KW-1133">Transmembrane helix</keyword>
<proteinExistence type="predicted"/>
<feature type="transmembrane region" description="Helical" evidence="2">
    <location>
        <begin position="125"/>
        <end position="146"/>
    </location>
</feature>
<evidence type="ECO:0000256" key="1">
    <source>
        <dbReference type="SAM" id="MobiDB-lite"/>
    </source>
</evidence>
<sequence>MFRSWSRTVTPSPNRRTGGGVACRTEHRTARGNTLSAYTPPPPGGPSPHDHNGPNPYGPPPGPTPYGQSGPAPYGPPAAAPYGPPAPAPYGPPTPQQWGRQQWGQNQPPPGAPVFVPTGPNPRQWLRPVIALAVVAALGTVFWLLSDGKEPAKTAREAKVGDCLENRGTHAKPVLFTINCTDPQADYKIRFTPGPSGECPAEFTQYEERGGRLGDTTLCLTHVDH</sequence>
<organism evidence="3 4">
    <name type="scientific">Streptomyces nigrescens</name>
    <dbReference type="NCBI Taxonomy" id="1920"/>
    <lineage>
        <taxon>Bacteria</taxon>
        <taxon>Bacillati</taxon>
        <taxon>Actinomycetota</taxon>
        <taxon>Actinomycetes</taxon>
        <taxon>Kitasatosporales</taxon>
        <taxon>Streptomycetaceae</taxon>
        <taxon>Streptomyces</taxon>
    </lineage>
</organism>
<dbReference type="Proteomes" id="UP001059597">
    <property type="component" value="Chromosome"/>
</dbReference>
<feature type="region of interest" description="Disordered" evidence="1">
    <location>
        <begin position="1"/>
        <end position="119"/>
    </location>
</feature>
<keyword evidence="2" id="KW-0812">Transmembrane</keyword>
<keyword evidence="4" id="KW-1185">Reference proteome</keyword>
<keyword evidence="2" id="KW-0472">Membrane</keyword>
<protein>
    <submittedName>
        <fullName evidence="3">Uncharacterized protein</fullName>
    </submittedName>
</protein>
<reference evidence="3" key="1">
    <citation type="submission" date="2022-06" db="EMBL/GenBank/DDBJ databases">
        <title>Complete genome sequence of Streptomyces nigrescens HEK616.</title>
        <authorList>
            <person name="Asamizu S."/>
            <person name="Onaka H."/>
        </authorList>
    </citation>
    <scope>NUCLEOTIDE SEQUENCE</scope>
    <source>
        <strain evidence="3">HEK616</strain>
    </source>
</reference>
<evidence type="ECO:0000313" key="4">
    <source>
        <dbReference type="Proteomes" id="UP001059597"/>
    </source>
</evidence>
<feature type="compositionally biased region" description="Pro residues" evidence="1">
    <location>
        <begin position="73"/>
        <end position="95"/>
    </location>
</feature>
<name>A0ABN6QVV4_STRNI</name>
<gene>
    <name evidence="3" type="ORF">HEK616_38140</name>
</gene>
<feature type="compositionally biased region" description="Low complexity" evidence="1">
    <location>
        <begin position="96"/>
        <end position="106"/>
    </location>
</feature>
<evidence type="ECO:0000313" key="3">
    <source>
        <dbReference type="EMBL" id="BDM70327.1"/>
    </source>
</evidence>
<feature type="compositionally biased region" description="Polar residues" evidence="1">
    <location>
        <begin position="1"/>
        <end position="15"/>
    </location>
</feature>
<accession>A0ABN6QVV4</accession>